<reference evidence="2" key="1">
    <citation type="journal article" date="2020" name="Stud. Mycol.">
        <title>101 Dothideomycetes genomes: a test case for predicting lifestyles and emergence of pathogens.</title>
        <authorList>
            <person name="Haridas S."/>
            <person name="Albert R."/>
            <person name="Binder M."/>
            <person name="Bloem J."/>
            <person name="Labutti K."/>
            <person name="Salamov A."/>
            <person name="Andreopoulos B."/>
            <person name="Baker S."/>
            <person name="Barry K."/>
            <person name="Bills G."/>
            <person name="Bluhm B."/>
            <person name="Cannon C."/>
            <person name="Castanera R."/>
            <person name="Culley D."/>
            <person name="Daum C."/>
            <person name="Ezra D."/>
            <person name="Gonzalez J."/>
            <person name="Henrissat B."/>
            <person name="Kuo A."/>
            <person name="Liang C."/>
            <person name="Lipzen A."/>
            <person name="Lutzoni F."/>
            <person name="Magnuson J."/>
            <person name="Mondo S."/>
            <person name="Nolan M."/>
            <person name="Ohm R."/>
            <person name="Pangilinan J."/>
            <person name="Park H.-J."/>
            <person name="Ramirez L."/>
            <person name="Alfaro M."/>
            <person name="Sun H."/>
            <person name="Tritt A."/>
            <person name="Yoshinaga Y."/>
            <person name="Zwiers L.-H."/>
            <person name="Turgeon B."/>
            <person name="Goodwin S."/>
            <person name="Spatafora J."/>
            <person name="Crous P."/>
            <person name="Grigoriev I."/>
        </authorList>
    </citation>
    <scope>NUCLEOTIDE SEQUENCE</scope>
    <source>
        <strain evidence="2">CBS 122368</strain>
    </source>
</reference>
<evidence type="ECO:0000313" key="3">
    <source>
        <dbReference type="Proteomes" id="UP000800094"/>
    </source>
</evidence>
<sequence length="1371" mass="149380">MFLFRASASSSSSLQRLSRALLHQLAPSSHTTPTVIVLSNPPMLARASSDAGTRLRRSKSTSTVHRHAPPLPEPLDPDVAQRHALAAATTAFARAHGHEAAERPKRSSELSRNQSNASRKSLASQGSHFPPRESSLHSLHPQRGGQVPSSQRQPRPPTINTEKFPPFYPTPTPGSERLLSAQPSVTFNENTRPNSQPKPHRQSASSSVTSQQIRKARSMYYASSIQTGSPIARPPAKYLTTPPPVNPTPDIASTLLPPRTTAPSPLVSPRLPVTVGPEETVDKARDNYLQSFQQRQVKQKPSLFLAPFKKRHDRGKKKERPTSAGIVSVSSGTRQTPNDTSFDEALDDFGMPRQKKEKRSFSNSIKDKFKRVFRRTSRKSPTLPVQQIEASRDYFSYRLAQPEQSALIDRSLEIPSPDNETLQRIRSRTPSHEATLSLPPRPSSRGSNRSTHSNRSLHSETNATFQSSSRVTSWGDSSAGNTLTQRDIKRLTVIHEAKDSIGSEAERNMAAASPTRKSLSALAVFRDPMPMESLMEEASTPIDPKRVFSALMKEIDTSKGGQAGTEPEVPSPGAESDVFISSATKELCSAATRELHASITKRSEPRMSSEQRASPSLHRDSTGTHGKATGSLKSFGRALKSTIRAVTPTEHRVSPLLDRATTVRGPVRIPRPDTVSSCSSTDSESHKKGDEEKTVGSINFKMSARRSRATTRDSQSSNIVTPTAEQLEQRMEKSRDRWKTPLEESHTPHLPRPHDQTYSVTNFASQTCTHTAHNDAFNSIAPVELAGVSTKVSASTNSERKAVPPTPRSPTPRPVFSPLSPSVYSRNTDGISILPNDSVMSLNGAHDDTTHEGGSAVILTSHAVKSYVIGTPTPKRRVDSGRLSKDWKAWLSHEVSELEKNSPQQEFMIDERYTPSNRHQRDFTQTEDEEDTTVIVHGEIEVPTPRQVHMLEDPPTTILGGAEVSKQVEQRPEEIPRSPAIHETHGGSEHIHGVSPPVPCPILKNEPVSSPVSQSSSFSQPRAETPKSERMNDRFPYITTDRRSSSSSARLLRKSRAPRASGSSSGSSSLRSKATPGPKVYSDLSAPSTDRTSKYGLNFRSKRVEVAGKEAGSGKENVTPSLQAPKPSGSSPLHQSMLPLQVARPKSMQPLSSAALNRGPSSMAQYTTSAEDMKKKSPVASPPRPRIRAHLRPISPVKLTARPKSAFDLRGANTPPLAPSPLRPIRPGISSVEKLERGVAAEPTKASRPVTPRARTSAIGDDTLRMILESPWAVSGAPSPLSSMDRGRAPKLHMKHSSSTLALNKEPSPGAEERGIDAVIDERVSPTREGSRSGRVTPGQRMAERFLRERSVGAGAGSPVANAREETPAFL</sequence>
<dbReference type="Proteomes" id="UP000800094">
    <property type="component" value="Unassembled WGS sequence"/>
</dbReference>
<feature type="region of interest" description="Disordered" evidence="1">
    <location>
        <begin position="46"/>
        <end position="77"/>
    </location>
</feature>
<dbReference type="OrthoDB" id="194139at2759"/>
<feature type="compositionally biased region" description="Polar residues" evidence="1">
    <location>
        <begin position="451"/>
        <end position="481"/>
    </location>
</feature>
<dbReference type="RefSeq" id="XP_033686435.1">
    <property type="nucleotide sequence ID" value="XM_033821534.1"/>
</dbReference>
<feature type="region of interest" description="Disordered" evidence="1">
    <location>
        <begin position="965"/>
        <end position="1190"/>
    </location>
</feature>
<proteinExistence type="predicted"/>
<feature type="region of interest" description="Disordered" evidence="1">
    <location>
        <begin position="94"/>
        <end position="275"/>
    </location>
</feature>
<feature type="compositionally biased region" description="Basic and acidic residues" evidence="1">
    <location>
        <begin position="966"/>
        <end position="992"/>
    </location>
</feature>
<feature type="region of interest" description="Disordered" evidence="1">
    <location>
        <begin position="557"/>
        <end position="576"/>
    </location>
</feature>
<feature type="compositionally biased region" description="Basic and acidic residues" evidence="1">
    <location>
        <begin position="1024"/>
        <end position="1033"/>
    </location>
</feature>
<keyword evidence="3" id="KW-1185">Reference proteome</keyword>
<feature type="compositionally biased region" description="Polar residues" evidence="1">
    <location>
        <begin position="328"/>
        <end position="340"/>
    </location>
</feature>
<feature type="compositionally biased region" description="Polar residues" evidence="1">
    <location>
        <begin position="1116"/>
        <end position="1134"/>
    </location>
</feature>
<dbReference type="EMBL" id="ML987193">
    <property type="protein sequence ID" value="KAF2251431.1"/>
    <property type="molecule type" value="Genomic_DNA"/>
</dbReference>
<feature type="region of interest" description="Disordered" evidence="1">
    <location>
        <begin position="308"/>
        <end position="363"/>
    </location>
</feature>
<feature type="region of interest" description="Disordered" evidence="1">
    <location>
        <begin position="1275"/>
        <end position="1371"/>
    </location>
</feature>
<feature type="region of interest" description="Disordered" evidence="1">
    <location>
        <begin position="654"/>
        <end position="756"/>
    </location>
</feature>
<feature type="region of interest" description="Disordered" evidence="1">
    <location>
        <begin position="1207"/>
        <end position="1226"/>
    </location>
</feature>
<feature type="compositionally biased region" description="Basic residues" evidence="1">
    <location>
        <begin position="54"/>
        <end position="68"/>
    </location>
</feature>
<feature type="region of interest" description="Disordered" evidence="1">
    <location>
        <begin position="791"/>
        <end position="822"/>
    </location>
</feature>
<feature type="compositionally biased region" description="Basic and acidic residues" evidence="1">
    <location>
        <begin position="96"/>
        <end position="109"/>
    </location>
</feature>
<feature type="compositionally biased region" description="Basic and acidic residues" evidence="1">
    <location>
        <begin position="683"/>
        <end position="694"/>
    </location>
</feature>
<feature type="region of interest" description="Disordered" evidence="1">
    <location>
        <begin position="408"/>
        <end position="481"/>
    </location>
</feature>
<feature type="compositionally biased region" description="Polar residues" evidence="1">
    <location>
        <begin position="110"/>
        <end position="127"/>
    </location>
</feature>
<dbReference type="GeneID" id="54574864"/>
<feature type="compositionally biased region" description="Basic and acidic residues" evidence="1">
    <location>
        <begin position="1342"/>
        <end position="1351"/>
    </location>
</feature>
<feature type="compositionally biased region" description="Basic residues" evidence="1">
    <location>
        <begin position="308"/>
        <end position="319"/>
    </location>
</feature>
<evidence type="ECO:0000313" key="2">
    <source>
        <dbReference type="EMBL" id="KAF2251431.1"/>
    </source>
</evidence>
<gene>
    <name evidence="2" type="ORF">BU26DRAFT_283031</name>
</gene>
<organism evidence="2 3">
    <name type="scientific">Trematosphaeria pertusa</name>
    <dbReference type="NCBI Taxonomy" id="390896"/>
    <lineage>
        <taxon>Eukaryota</taxon>
        <taxon>Fungi</taxon>
        <taxon>Dikarya</taxon>
        <taxon>Ascomycota</taxon>
        <taxon>Pezizomycotina</taxon>
        <taxon>Dothideomycetes</taxon>
        <taxon>Pleosporomycetidae</taxon>
        <taxon>Pleosporales</taxon>
        <taxon>Massarineae</taxon>
        <taxon>Trematosphaeriaceae</taxon>
        <taxon>Trematosphaeria</taxon>
    </lineage>
</organism>
<accession>A0A6A6ILW8</accession>
<feature type="compositionally biased region" description="Basic and acidic residues" evidence="1">
    <location>
        <begin position="727"/>
        <end position="755"/>
    </location>
</feature>
<feature type="compositionally biased region" description="Low complexity" evidence="1">
    <location>
        <begin position="1058"/>
        <end position="1073"/>
    </location>
</feature>
<protein>
    <submittedName>
        <fullName evidence="2">Uncharacterized protein</fullName>
    </submittedName>
</protein>
<feature type="compositionally biased region" description="Basic and acidic residues" evidence="1">
    <location>
        <begin position="597"/>
        <end position="609"/>
    </location>
</feature>
<feature type="compositionally biased region" description="Low complexity" evidence="1">
    <location>
        <begin position="1007"/>
        <end position="1021"/>
    </location>
</feature>
<feature type="compositionally biased region" description="Basic and acidic residues" evidence="1">
    <location>
        <begin position="1311"/>
        <end position="1332"/>
    </location>
</feature>
<feature type="compositionally biased region" description="Pro residues" evidence="1">
    <location>
        <begin position="804"/>
        <end position="815"/>
    </location>
</feature>
<feature type="compositionally biased region" description="Polar residues" evidence="1">
    <location>
        <begin position="181"/>
        <end position="213"/>
    </location>
</feature>
<evidence type="ECO:0000256" key="1">
    <source>
        <dbReference type="SAM" id="MobiDB-lite"/>
    </source>
</evidence>
<name>A0A6A6ILW8_9PLEO</name>
<feature type="region of interest" description="Disordered" evidence="1">
    <location>
        <begin position="597"/>
        <end position="632"/>
    </location>
</feature>
<feature type="compositionally biased region" description="Polar residues" evidence="1">
    <location>
        <begin position="1149"/>
        <end position="1170"/>
    </location>
</feature>